<reference evidence="5" key="1">
    <citation type="journal article" date="2019" name="Int. J. Syst. Evol. Microbiol.">
        <title>The Global Catalogue of Microorganisms (GCM) 10K type strain sequencing project: providing services to taxonomists for standard genome sequencing and annotation.</title>
        <authorList>
            <consortium name="The Broad Institute Genomics Platform"/>
            <consortium name="The Broad Institute Genome Sequencing Center for Infectious Disease"/>
            <person name="Wu L."/>
            <person name="Ma J."/>
        </authorList>
    </citation>
    <scope>NUCLEOTIDE SEQUENCE [LARGE SCALE GENOMIC DNA]</scope>
    <source>
        <strain evidence="5">CCUG 57508</strain>
    </source>
</reference>
<dbReference type="PANTHER" id="PTHR43877">
    <property type="entry name" value="AMINOALKYLPHOSPHONATE N-ACETYLTRANSFERASE-RELATED-RELATED"/>
    <property type="match status" value="1"/>
</dbReference>
<dbReference type="GO" id="GO:0016746">
    <property type="term" value="F:acyltransferase activity"/>
    <property type="evidence" value="ECO:0007669"/>
    <property type="project" value="UniProtKB-KW"/>
</dbReference>
<dbReference type="EMBL" id="JBHTKH010000002">
    <property type="protein sequence ID" value="MFD1053655.1"/>
    <property type="molecule type" value="Genomic_DNA"/>
</dbReference>
<keyword evidence="2 4" id="KW-0012">Acyltransferase</keyword>
<dbReference type="PROSITE" id="PS51186">
    <property type="entry name" value="GNAT"/>
    <property type="match status" value="1"/>
</dbReference>
<accession>A0ABW3MSU5</accession>
<organism evidence="4 5">
    <name type="scientific">Terrabacter terrigena</name>
    <dbReference type="NCBI Taxonomy" id="574718"/>
    <lineage>
        <taxon>Bacteria</taxon>
        <taxon>Bacillati</taxon>
        <taxon>Actinomycetota</taxon>
        <taxon>Actinomycetes</taxon>
        <taxon>Micrococcales</taxon>
        <taxon>Intrasporangiaceae</taxon>
        <taxon>Terrabacter</taxon>
    </lineage>
</organism>
<protein>
    <submittedName>
        <fullName evidence="4">GNAT family N-acetyltransferase</fullName>
        <ecNumber evidence="4">2.3.-.-</ecNumber>
    </submittedName>
</protein>
<dbReference type="RefSeq" id="WP_386051298.1">
    <property type="nucleotide sequence ID" value="NZ_JBHTKH010000002.1"/>
</dbReference>
<dbReference type="CDD" id="cd04301">
    <property type="entry name" value="NAT_SF"/>
    <property type="match status" value="1"/>
</dbReference>
<proteinExistence type="predicted"/>
<keyword evidence="1 4" id="KW-0808">Transferase</keyword>
<gene>
    <name evidence="4" type="ORF">ACFQ2V_04990</name>
</gene>
<dbReference type="Gene3D" id="3.40.630.30">
    <property type="match status" value="1"/>
</dbReference>
<evidence type="ECO:0000313" key="4">
    <source>
        <dbReference type="EMBL" id="MFD1053655.1"/>
    </source>
</evidence>
<feature type="domain" description="N-acetyltransferase" evidence="3">
    <location>
        <begin position="4"/>
        <end position="166"/>
    </location>
</feature>
<evidence type="ECO:0000259" key="3">
    <source>
        <dbReference type="PROSITE" id="PS51186"/>
    </source>
</evidence>
<dbReference type="InterPro" id="IPR050832">
    <property type="entry name" value="Bact_Acetyltransf"/>
</dbReference>
<keyword evidence="5" id="KW-1185">Reference proteome</keyword>
<evidence type="ECO:0000256" key="2">
    <source>
        <dbReference type="ARBA" id="ARBA00023315"/>
    </source>
</evidence>
<evidence type="ECO:0000313" key="5">
    <source>
        <dbReference type="Proteomes" id="UP001597046"/>
    </source>
</evidence>
<dbReference type="EC" id="2.3.-.-" evidence="4"/>
<evidence type="ECO:0000256" key="1">
    <source>
        <dbReference type="ARBA" id="ARBA00022679"/>
    </source>
</evidence>
<dbReference type="InterPro" id="IPR016181">
    <property type="entry name" value="Acyl_CoA_acyltransferase"/>
</dbReference>
<dbReference type="InterPro" id="IPR000182">
    <property type="entry name" value="GNAT_dom"/>
</dbReference>
<dbReference type="Proteomes" id="UP001597046">
    <property type="component" value="Unassembled WGS sequence"/>
</dbReference>
<dbReference type="Pfam" id="PF00583">
    <property type="entry name" value="Acetyltransf_1"/>
    <property type="match status" value="1"/>
</dbReference>
<comment type="caution">
    <text evidence="4">The sequence shown here is derived from an EMBL/GenBank/DDBJ whole genome shotgun (WGS) entry which is preliminary data.</text>
</comment>
<name>A0ABW3MSU5_9MICO</name>
<sequence>MTDIIVRPLGEDDWEDYRSVRLSALRESPEAFVATAEEEEAFDESFWRERMQRSARIVAEREGNAVGVVSVGTAKATEGSAGELFGLWVRPEARGLGVATRLVKHGAELAARRGNSHLVYWVGTDNGRAVAFASGMGFRPTDYRRPMGVVSEEDGDEEVAMVLPLGDDPGPQPHL</sequence>
<dbReference type="SUPFAM" id="SSF55729">
    <property type="entry name" value="Acyl-CoA N-acyltransferases (Nat)"/>
    <property type="match status" value="1"/>
</dbReference>